<dbReference type="EMBL" id="UYRV01000368">
    <property type="protein sequence ID" value="VDK44178.1"/>
    <property type="molecule type" value="Genomic_DNA"/>
</dbReference>
<reference evidence="2 3" key="1">
    <citation type="submission" date="2018-11" db="EMBL/GenBank/DDBJ databases">
        <authorList>
            <consortium name="Pathogen Informatics"/>
        </authorList>
    </citation>
    <scope>NUCLEOTIDE SEQUENCE [LARGE SCALE GENOMIC DNA]</scope>
</reference>
<dbReference type="AlphaFoldDB" id="A0A3P6RQG9"/>
<keyword evidence="3" id="KW-1185">Reference proteome</keyword>
<dbReference type="InterPro" id="IPR052728">
    <property type="entry name" value="O2_lipid_transport_reg"/>
</dbReference>
<protein>
    <submittedName>
        <fullName evidence="2">Uncharacterized protein</fullName>
    </submittedName>
</protein>
<keyword evidence="1" id="KW-1133">Transmembrane helix</keyword>
<dbReference type="PANTHER" id="PTHR11161:SF68">
    <property type="entry name" value="NOSE RESISTANT-TO-FLUOXETINE PROTEIN N-TERMINAL DOMAIN-CONTAINING PROTEIN"/>
    <property type="match status" value="1"/>
</dbReference>
<evidence type="ECO:0000256" key="1">
    <source>
        <dbReference type="SAM" id="Phobius"/>
    </source>
</evidence>
<dbReference type="Proteomes" id="UP000271889">
    <property type="component" value="Unassembled WGS sequence"/>
</dbReference>
<organism evidence="2 3">
    <name type="scientific">Cylicostephanus goldi</name>
    <name type="common">Nematode worm</name>
    <dbReference type="NCBI Taxonomy" id="71465"/>
    <lineage>
        <taxon>Eukaryota</taxon>
        <taxon>Metazoa</taxon>
        <taxon>Ecdysozoa</taxon>
        <taxon>Nematoda</taxon>
        <taxon>Chromadorea</taxon>
        <taxon>Rhabditida</taxon>
        <taxon>Rhabditina</taxon>
        <taxon>Rhabditomorpha</taxon>
        <taxon>Strongyloidea</taxon>
        <taxon>Strongylidae</taxon>
        <taxon>Cylicostephanus</taxon>
    </lineage>
</organism>
<name>A0A3P6RQG9_CYLGO</name>
<evidence type="ECO:0000313" key="2">
    <source>
        <dbReference type="EMBL" id="VDK44178.1"/>
    </source>
</evidence>
<keyword evidence="1" id="KW-0472">Membrane</keyword>
<feature type="transmembrane region" description="Helical" evidence="1">
    <location>
        <begin position="78"/>
        <end position="108"/>
    </location>
</feature>
<dbReference type="PANTHER" id="PTHR11161">
    <property type="entry name" value="O-ACYLTRANSFERASE"/>
    <property type="match status" value="1"/>
</dbReference>
<gene>
    <name evidence="2" type="ORF">CGOC_LOCUS281</name>
</gene>
<feature type="transmembrane region" description="Helical" evidence="1">
    <location>
        <begin position="32"/>
        <end position="57"/>
    </location>
</feature>
<proteinExistence type="predicted"/>
<evidence type="ECO:0000313" key="3">
    <source>
        <dbReference type="Proteomes" id="UP000271889"/>
    </source>
</evidence>
<accession>A0A3P6RQG9</accession>
<dbReference type="OrthoDB" id="5870292at2759"/>
<keyword evidence="1" id="KW-0812">Transmembrane</keyword>
<sequence>MEKVILGHSTLFTLPYMDNLPTFFPLLKNSRWLAPVLLNSSLAVDSFLFISGTVAAYSMRKRLLFRSYRDARFSLYQLVYRLLMFYFHRILRIWPSMLAFTLFIRFIYNHLGDGPMWSYDGKFLNYLNVSTIRGVPLVSDTNSDLSVRPSTSTYGVAISQFALFAWRLGVPFTSSNSVSLAKAHCYFVFLDSMRVGIRIPASWGEDFVRLSCYEIAKGIDAVNRR</sequence>